<gene>
    <name evidence="9" type="ORF">SASPL_117521</name>
</gene>
<dbReference type="AlphaFoldDB" id="A0A8X8XV05"/>
<dbReference type="Pfam" id="PF13532">
    <property type="entry name" value="2OG-FeII_Oxy_2"/>
    <property type="match status" value="1"/>
</dbReference>
<feature type="binding site" evidence="6">
    <location>
        <position position="376"/>
    </location>
    <ligand>
        <name>Fe cation</name>
        <dbReference type="ChEBI" id="CHEBI:24875"/>
        <note>catalytic</note>
    </ligand>
</feature>
<feature type="region of interest" description="Disordered" evidence="7">
    <location>
        <begin position="216"/>
        <end position="236"/>
    </location>
</feature>
<keyword evidence="2 6" id="KW-0479">Metal-binding</keyword>
<dbReference type="GO" id="GO:0005737">
    <property type="term" value="C:cytoplasm"/>
    <property type="evidence" value="ECO:0007669"/>
    <property type="project" value="TreeGrafter"/>
</dbReference>
<dbReference type="GO" id="GO:0035516">
    <property type="term" value="F:broad specificity oxidative DNA demethylase activity"/>
    <property type="evidence" value="ECO:0007669"/>
    <property type="project" value="TreeGrafter"/>
</dbReference>
<dbReference type="InterPro" id="IPR004574">
    <property type="entry name" value="Alkb"/>
</dbReference>
<dbReference type="Proteomes" id="UP000298416">
    <property type="component" value="Unassembled WGS sequence"/>
</dbReference>
<dbReference type="PANTHER" id="PTHR16557:SF10">
    <property type="entry name" value="2-OXOGLUTARATE-DEPENDENT DIOXYGENASE FAMILY PROTEIN"/>
    <property type="match status" value="1"/>
</dbReference>
<dbReference type="GO" id="GO:0035515">
    <property type="term" value="F:oxidative RNA demethylase activity"/>
    <property type="evidence" value="ECO:0007669"/>
    <property type="project" value="TreeGrafter"/>
</dbReference>
<comment type="caution">
    <text evidence="9">The sequence shown here is derived from an EMBL/GenBank/DDBJ whole genome shotgun (WGS) entry which is preliminary data.</text>
</comment>
<accession>A0A8X8XV05</accession>
<reference evidence="9" key="1">
    <citation type="submission" date="2018-01" db="EMBL/GenBank/DDBJ databases">
        <authorList>
            <person name="Mao J.F."/>
        </authorList>
    </citation>
    <scope>NUCLEOTIDE SEQUENCE</scope>
    <source>
        <strain evidence="9">Huo1</strain>
        <tissue evidence="9">Leaf</tissue>
    </source>
</reference>
<evidence type="ECO:0000313" key="9">
    <source>
        <dbReference type="EMBL" id="KAG6420975.1"/>
    </source>
</evidence>
<dbReference type="GO" id="GO:0035513">
    <property type="term" value="P:oxidative RNA demethylation"/>
    <property type="evidence" value="ECO:0007669"/>
    <property type="project" value="TreeGrafter"/>
</dbReference>
<dbReference type="PANTHER" id="PTHR16557">
    <property type="entry name" value="ALKYLATED DNA REPAIR PROTEIN ALKB-RELATED"/>
    <property type="match status" value="1"/>
</dbReference>
<keyword evidence="10" id="KW-1185">Reference proteome</keyword>
<evidence type="ECO:0000256" key="1">
    <source>
        <dbReference type="ARBA" id="ARBA00007879"/>
    </source>
</evidence>
<feature type="domain" description="Fe2OG dioxygenase" evidence="8">
    <location>
        <begin position="358"/>
        <end position="468"/>
    </location>
</feature>
<dbReference type="GO" id="GO:0008198">
    <property type="term" value="F:ferrous iron binding"/>
    <property type="evidence" value="ECO:0007669"/>
    <property type="project" value="TreeGrafter"/>
</dbReference>
<evidence type="ECO:0000256" key="2">
    <source>
        <dbReference type="ARBA" id="ARBA00022723"/>
    </source>
</evidence>
<feature type="region of interest" description="Disordered" evidence="7">
    <location>
        <begin position="135"/>
        <end position="198"/>
    </location>
</feature>
<dbReference type="Gene3D" id="2.60.120.590">
    <property type="entry name" value="Alpha-ketoglutarate-dependent dioxygenase AlkB-like"/>
    <property type="match status" value="1"/>
</dbReference>
<evidence type="ECO:0000256" key="3">
    <source>
        <dbReference type="ARBA" id="ARBA00022964"/>
    </source>
</evidence>
<evidence type="ECO:0000256" key="4">
    <source>
        <dbReference type="ARBA" id="ARBA00023002"/>
    </source>
</evidence>
<feature type="binding site" evidence="6">
    <location>
        <position position="378"/>
    </location>
    <ligand>
        <name>Fe cation</name>
        <dbReference type="ChEBI" id="CHEBI:24875"/>
        <note>catalytic</note>
    </ligand>
</feature>
<dbReference type="PROSITE" id="PS51471">
    <property type="entry name" value="FE2OG_OXY"/>
    <property type="match status" value="1"/>
</dbReference>
<keyword evidence="4" id="KW-0560">Oxidoreductase</keyword>
<evidence type="ECO:0000259" key="8">
    <source>
        <dbReference type="PROSITE" id="PS51471"/>
    </source>
</evidence>
<dbReference type="OrthoDB" id="6614653at2759"/>
<dbReference type="EMBL" id="PNBA02000006">
    <property type="protein sequence ID" value="KAG6420975.1"/>
    <property type="molecule type" value="Genomic_DNA"/>
</dbReference>
<dbReference type="InterPro" id="IPR005123">
    <property type="entry name" value="Oxoglu/Fe-dep_dioxygenase_dom"/>
</dbReference>
<keyword evidence="3" id="KW-0223">Dioxygenase</keyword>
<evidence type="ECO:0000256" key="7">
    <source>
        <dbReference type="SAM" id="MobiDB-lite"/>
    </source>
</evidence>
<evidence type="ECO:0000313" key="10">
    <source>
        <dbReference type="Proteomes" id="UP000298416"/>
    </source>
</evidence>
<reference evidence="9" key="2">
    <citation type="submission" date="2020-08" db="EMBL/GenBank/DDBJ databases">
        <title>Plant Genome Project.</title>
        <authorList>
            <person name="Zhang R.-G."/>
        </authorList>
    </citation>
    <scope>NUCLEOTIDE SEQUENCE</scope>
    <source>
        <strain evidence="9">Huo1</strain>
        <tissue evidence="9">Leaf</tissue>
    </source>
</reference>
<name>A0A8X8XV05_SALSN</name>
<comment type="similarity">
    <text evidence="1">Belongs to the alkB family.</text>
</comment>
<dbReference type="InterPro" id="IPR037151">
    <property type="entry name" value="AlkB-like_sf"/>
</dbReference>
<feature type="binding site" evidence="6">
    <location>
        <position position="436"/>
    </location>
    <ligand>
        <name>Fe cation</name>
        <dbReference type="ChEBI" id="CHEBI:24875"/>
        <note>catalytic</note>
    </ligand>
</feature>
<protein>
    <recommendedName>
        <fullName evidence="8">Fe2OG dioxygenase domain-containing protein</fullName>
    </recommendedName>
</protein>
<evidence type="ECO:0000256" key="5">
    <source>
        <dbReference type="ARBA" id="ARBA00023004"/>
    </source>
</evidence>
<proteinExistence type="inferred from homology"/>
<dbReference type="InterPro" id="IPR027450">
    <property type="entry name" value="AlkB-like"/>
</dbReference>
<evidence type="ECO:0000256" key="6">
    <source>
        <dbReference type="PIRSR" id="PIRSR604574-2"/>
    </source>
</evidence>
<keyword evidence="5 6" id="KW-0408">Iron</keyword>
<feature type="region of interest" description="Disordered" evidence="7">
    <location>
        <begin position="34"/>
        <end position="62"/>
    </location>
</feature>
<sequence>MFNELSALRLGRIINRSARIVAGGNSVTSYTRISEKEQGQQHPMNSSTYEDDFPPLSANKSKQRTRIVLGKCSKQKPEMAQNVVPLQRKASNSSTSSGEELVNLNIGPLQPEVANLITGSKQNLEEVHNIRPYHEASTSTSDLYDAGLPTSFGKKQVYPSKSPKVHQTHHEQRESKRRPKPSSSVPIDEPFDICPHQSSESGSCVNRITGGELSVTIQPAEENKQNKGITEGNDSEDLVEESELVLGPGMVLLKHHIPFLEQVNIVNKCRELGCGPGGFYRPGYNDGAKLRLYMMCLGLDWNPQTASYGERRCHDNAAPPLLPNEFISLVCRTLDHSHSLIERNLMVDNVDDVLPKMSPDVCIVNFYTSSGRLGLHQDRDETRESLDKRLPVVSISIGDSAEFLYGEQRDVNKAKSVTLESGDVLIFGGESRHIYHGVKAIVPDTAPPALLEMTGLQPGRLNLTFRKY</sequence>
<dbReference type="SUPFAM" id="SSF51197">
    <property type="entry name" value="Clavaminate synthase-like"/>
    <property type="match status" value="1"/>
</dbReference>
<organism evidence="9">
    <name type="scientific">Salvia splendens</name>
    <name type="common">Scarlet sage</name>
    <dbReference type="NCBI Taxonomy" id="180675"/>
    <lineage>
        <taxon>Eukaryota</taxon>
        <taxon>Viridiplantae</taxon>
        <taxon>Streptophyta</taxon>
        <taxon>Embryophyta</taxon>
        <taxon>Tracheophyta</taxon>
        <taxon>Spermatophyta</taxon>
        <taxon>Magnoliopsida</taxon>
        <taxon>eudicotyledons</taxon>
        <taxon>Gunneridae</taxon>
        <taxon>Pentapetalae</taxon>
        <taxon>asterids</taxon>
        <taxon>lamiids</taxon>
        <taxon>Lamiales</taxon>
        <taxon>Lamiaceae</taxon>
        <taxon>Nepetoideae</taxon>
        <taxon>Mentheae</taxon>
        <taxon>Salviinae</taxon>
        <taxon>Salvia</taxon>
        <taxon>Salvia subgen. Calosphace</taxon>
        <taxon>core Calosphace</taxon>
    </lineage>
</organism>
<comment type="cofactor">
    <cofactor evidence="6">
        <name>Fe(2+)</name>
        <dbReference type="ChEBI" id="CHEBI:29033"/>
    </cofactor>
    <text evidence="6">Binds 1 Fe(2+) ion per subunit.</text>
</comment>